<dbReference type="EMBL" id="CAACVG010007673">
    <property type="protein sequence ID" value="VEN46560.1"/>
    <property type="molecule type" value="Genomic_DNA"/>
</dbReference>
<evidence type="ECO:0000256" key="1">
    <source>
        <dbReference type="ARBA" id="ARBA00003709"/>
    </source>
</evidence>
<evidence type="ECO:0000256" key="3">
    <source>
        <dbReference type="ARBA" id="ARBA00004138"/>
    </source>
</evidence>
<dbReference type="GO" id="GO:0030030">
    <property type="term" value="P:cell projection organization"/>
    <property type="evidence" value="ECO:0007669"/>
    <property type="project" value="UniProtKB-KW"/>
</dbReference>
<comment type="similarity">
    <text evidence="4">Belongs to the TMEM138 family.</text>
</comment>
<feature type="transmembrane region" description="Helical" evidence="14">
    <location>
        <begin position="114"/>
        <end position="133"/>
    </location>
</feature>
<proteinExistence type="inferred from homology"/>
<dbReference type="PANTHER" id="PTHR13306">
    <property type="entry name" value="TRANSMEMBRANE PROTEIN 138"/>
    <property type="match status" value="1"/>
</dbReference>
<comment type="function">
    <text evidence="1">Required for ciliogenesis.</text>
</comment>
<dbReference type="AlphaFoldDB" id="A0A653CHN2"/>
<evidence type="ECO:0000313" key="15">
    <source>
        <dbReference type="EMBL" id="VEN46560.1"/>
    </source>
</evidence>
<keyword evidence="9 14" id="KW-1133">Transmembrane helix</keyword>
<dbReference type="GO" id="GO:0005774">
    <property type="term" value="C:vacuolar membrane"/>
    <property type="evidence" value="ECO:0007669"/>
    <property type="project" value="UniProtKB-SubCell"/>
</dbReference>
<keyword evidence="8" id="KW-0970">Cilium biogenesis/degradation</keyword>
<keyword evidence="10" id="KW-0969">Cilium</keyword>
<reference evidence="15 16" key="1">
    <citation type="submission" date="2019-01" db="EMBL/GenBank/DDBJ databases">
        <authorList>
            <person name="Sayadi A."/>
        </authorList>
    </citation>
    <scope>NUCLEOTIDE SEQUENCE [LARGE SCALE GENOMIC DNA]</scope>
</reference>
<feature type="transmembrane region" description="Helical" evidence="14">
    <location>
        <begin position="79"/>
        <end position="102"/>
    </location>
</feature>
<keyword evidence="7 14" id="KW-0812">Transmembrane</keyword>
<evidence type="ECO:0000256" key="9">
    <source>
        <dbReference type="ARBA" id="ARBA00022989"/>
    </source>
</evidence>
<evidence type="ECO:0000256" key="13">
    <source>
        <dbReference type="ARBA" id="ARBA00023273"/>
    </source>
</evidence>
<protein>
    <recommendedName>
        <fullName evidence="5">Transmembrane protein 138</fullName>
    </recommendedName>
</protein>
<organism evidence="15 16">
    <name type="scientific">Callosobruchus maculatus</name>
    <name type="common">Southern cowpea weevil</name>
    <name type="synonym">Pulse bruchid</name>
    <dbReference type="NCBI Taxonomy" id="64391"/>
    <lineage>
        <taxon>Eukaryota</taxon>
        <taxon>Metazoa</taxon>
        <taxon>Ecdysozoa</taxon>
        <taxon>Arthropoda</taxon>
        <taxon>Hexapoda</taxon>
        <taxon>Insecta</taxon>
        <taxon>Pterygota</taxon>
        <taxon>Neoptera</taxon>
        <taxon>Endopterygota</taxon>
        <taxon>Coleoptera</taxon>
        <taxon>Polyphaga</taxon>
        <taxon>Cucujiformia</taxon>
        <taxon>Chrysomeloidea</taxon>
        <taxon>Chrysomelidae</taxon>
        <taxon>Bruchinae</taxon>
        <taxon>Bruchini</taxon>
        <taxon>Callosobruchus</taxon>
    </lineage>
</organism>
<evidence type="ECO:0000256" key="5">
    <source>
        <dbReference type="ARBA" id="ARBA00014515"/>
    </source>
</evidence>
<sequence length="165" mass="19639">MRLTTSKYTIILSLQTLLLITDWCINISLLLTRGSNAALLTLFIIQDVCLLLALTILLLTFFSTYIFQTGLVYLLYERFRITLLVCMAYFVLTTVVNIWLLVVRWNSLKHAWSTSFLIIFIIQRFFSSIYYYYYKRAALRISDPRFHDDIEWDQNKMHQVRPETQ</sequence>
<evidence type="ECO:0000256" key="4">
    <source>
        <dbReference type="ARBA" id="ARBA00010572"/>
    </source>
</evidence>
<accession>A0A653CHN2</accession>
<dbReference type="OrthoDB" id="189688at2759"/>
<dbReference type="Pfam" id="PF14935">
    <property type="entry name" value="TMEM138"/>
    <property type="match status" value="1"/>
</dbReference>
<evidence type="ECO:0000313" key="16">
    <source>
        <dbReference type="Proteomes" id="UP000410492"/>
    </source>
</evidence>
<dbReference type="Proteomes" id="UP000410492">
    <property type="component" value="Unassembled WGS sequence"/>
</dbReference>
<dbReference type="InterPro" id="IPR024133">
    <property type="entry name" value="TM_138"/>
</dbReference>
<evidence type="ECO:0000256" key="2">
    <source>
        <dbReference type="ARBA" id="ARBA00004128"/>
    </source>
</evidence>
<evidence type="ECO:0000256" key="12">
    <source>
        <dbReference type="ARBA" id="ARBA00023180"/>
    </source>
</evidence>
<evidence type="ECO:0000256" key="8">
    <source>
        <dbReference type="ARBA" id="ARBA00022794"/>
    </source>
</evidence>
<dbReference type="PANTHER" id="PTHR13306:SF6">
    <property type="entry name" value="TRANSMEMBRANE PROTEIN 138"/>
    <property type="match status" value="1"/>
</dbReference>
<keyword evidence="12" id="KW-0325">Glycoprotein</keyword>
<evidence type="ECO:0000256" key="7">
    <source>
        <dbReference type="ARBA" id="ARBA00022692"/>
    </source>
</evidence>
<keyword evidence="16" id="KW-1185">Reference proteome</keyword>
<evidence type="ECO:0000256" key="14">
    <source>
        <dbReference type="SAM" id="Phobius"/>
    </source>
</evidence>
<feature type="transmembrane region" description="Helical" evidence="14">
    <location>
        <begin position="37"/>
        <end position="67"/>
    </location>
</feature>
<evidence type="ECO:0000256" key="6">
    <source>
        <dbReference type="ARBA" id="ARBA00022554"/>
    </source>
</evidence>
<keyword evidence="6" id="KW-0926">Vacuole</keyword>
<gene>
    <name evidence="15" type="ORF">CALMAC_LOCUS8604</name>
</gene>
<comment type="subcellular location">
    <subcellularLocation>
        <location evidence="3">Cell projection</location>
        <location evidence="3">Cilium</location>
    </subcellularLocation>
    <subcellularLocation>
        <location evidence="2">Vacuole membrane</location>
        <topology evidence="2">Multi-pass membrane protein</topology>
    </subcellularLocation>
</comment>
<feature type="transmembrane region" description="Helical" evidence="14">
    <location>
        <begin position="12"/>
        <end position="31"/>
    </location>
</feature>
<keyword evidence="11 14" id="KW-0472">Membrane</keyword>
<evidence type="ECO:0000256" key="11">
    <source>
        <dbReference type="ARBA" id="ARBA00023136"/>
    </source>
</evidence>
<name>A0A653CHN2_CALMS</name>
<evidence type="ECO:0000256" key="10">
    <source>
        <dbReference type="ARBA" id="ARBA00023069"/>
    </source>
</evidence>
<dbReference type="GO" id="GO:0005929">
    <property type="term" value="C:cilium"/>
    <property type="evidence" value="ECO:0007669"/>
    <property type="project" value="UniProtKB-SubCell"/>
</dbReference>
<keyword evidence="13" id="KW-0966">Cell projection</keyword>